<dbReference type="EMBL" id="BRPK01000023">
    <property type="protein sequence ID" value="GLB45541.1"/>
    <property type="molecule type" value="Genomic_DNA"/>
</dbReference>
<evidence type="ECO:0000256" key="1">
    <source>
        <dbReference type="SAM" id="MobiDB-lite"/>
    </source>
</evidence>
<dbReference type="Proteomes" id="UP001063166">
    <property type="component" value="Unassembled WGS sequence"/>
</dbReference>
<dbReference type="OrthoDB" id="3260758at2759"/>
<dbReference type="AlphaFoldDB" id="A0A9P3Q2L9"/>
<keyword evidence="2" id="KW-1133">Transmembrane helix</keyword>
<feature type="compositionally biased region" description="Basic and acidic residues" evidence="1">
    <location>
        <begin position="65"/>
        <end position="86"/>
    </location>
</feature>
<feature type="region of interest" description="Disordered" evidence="1">
    <location>
        <begin position="65"/>
        <end position="137"/>
    </location>
</feature>
<keyword evidence="2" id="KW-0472">Membrane</keyword>
<accession>A0A9P3Q2L9</accession>
<feature type="compositionally biased region" description="Basic residues" evidence="1">
    <location>
        <begin position="128"/>
        <end position="137"/>
    </location>
</feature>
<comment type="caution">
    <text evidence="3">The sequence shown here is derived from an EMBL/GenBank/DDBJ whole genome shotgun (WGS) entry which is preliminary data.</text>
</comment>
<keyword evidence="2" id="KW-0812">Transmembrane</keyword>
<reference evidence="3" key="1">
    <citation type="submission" date="2022-07" db="EMBL/GenBank/DDBJ databases">
        <title>The genome of Lyophyllum shimeji provides insight into the initial evolution of ectomycorrhizal fungal genome.</title>
        <authorList>
            <person name="Kobayashi Y."/>
            <person name="Shibata T."/>
            <person name="Hirakawa H."/>
            <person name="Shigenobu S."/>
            <person name="Nishiyama T."/>
            <person name="Yamada A."/>
            <person name="Hasebe M."/>
            <person name="Kawaguchi M."/>
        </authorList>
    </citation>
    <scope>NUCLEOTIDE SEQUENCE</scope>
    <source>
        <strain evidence="3">AT787</strain>
    </source>
</reference>
<gene>
    <name evidence="3" type="ORF">LshimejAT787_2301010</name>
</gene>
<evidence type="ECO:0000313" key="4">
    <source>
        <dbReference type="Proteomes" id="UP001063166"/>
    </source>
</evidence>
<name>A0A9P3Q2L9_LYOSH</name>
<evidence type="ECO:0000256" key="2">
    <source>
        <dbReference type="SAM" id="Phobius"/>
    </source>
</evidence>
<proteinExistence type="predicted"/>
<evidence type="ECO:0000313" key="3">
    <source>
        <dbReference type="EMBL" id="GLB45541.1"/>
    </source>
</evidence>
<feature type="transmembrane region" description="Helical" evidence="2">
    <location>
        <begin position="6"/>
        <end position="24"/>
    </location>
</feature>
<sequence length="137" mass="15387">MSDDYPSMLWVTIPPVLLVSAYFIRKWYLARRLRLYGIGKGAPGFQTNVRSVRVTPEIAARIRRGEHVSPEEIARAAAEAEKEDARGTPPPRLNSLAGRGVVEEVQLQPSDEQKEPVNEWLPESITGPKKRAKGKKR</sequence>
<organism evidence="3 4">
    <name type="scientific">Lyophyllum shimeji</name>
    <name type="common">Hon-shimeji</name>
    <name type="synonym">Tricholoma shimeji</name>
    <dbReference type="NCBI Taxonomy" id="47721"/>
    <lineage>
        <taxon>Eukaryota</taxon>
        <taxon>Fungi</taxon>
        <taxon>Dikarya</taxon>
        <taxon>Basidiomycota</taxon>
        <taxon>Agaricomycotina</taxon>
        <taxon>Agaricomycetes</taxon>
        <taxon>Agaricomycetidae</taxon>
        <taxon>Agaricales</taxon>
        <taxon>Tricholomatineae</taxon>
        <taxon>Lyophyllaceae</taxon>
        <taxon>Lyophyllum</taxon>
    </lineage>
</organism>
<keyword evidence="4" id="KW-1185">Reference proteome</keyword>
<protein>
    <submittedName>
        <fullName evidence="3">Uncharacterized protein</fullName>
    </submittedName>
</protein>